<evidence type="ECO:0000313" key="2">
    <source>
        <dbReference type="Proteomes" id="UP000198221"/>
    </source>
</evidence>
<proteinExistence type="predicted"/>
<name>A0A1C5HBH9_9ACTN</name>
<dbReference type="InterPro" id="IPR009057">
    <property type="entry name" value="Homeodomain-like_sf"/>
</dbReference>
<keyword evidence="1" id="KW-0238">DNA-binding</keyword>
<dbReference type="GO" id="GO:0003677">
    <property type="term" value="F:DNA binding"/>
    <property type="evidence" value="ECO:0007669"/>
    <property type="project" value="UniProtKB-KW"/>
</dbReference>
<dbReference type="Proteomes" id="UP000198221">
    <property type="component" value="Chromosome I"/>
</dbReference>
<keyword evidence="2" id="KW-1185">Reference proteome</keyword>
<protein>
    <submittedName>
        <fullName evidence="1">Homeodomain-like domain-containing protein</fullName>
    </submittedName>
</protein>
<reference evidence="2" key="1">
    <citation type="submission" date="2016-06" db="EMBL/GenBank/DDBJ databases">
        <authorList>
            <person name="Varghese N."/>
            <person name="Submissions Spin"/>
        </authorList>
    </citation>
    <scope>NUCLEOTIDE SEQUENCE [LARGE SCALE GENOMIC DNA]</scope>
    <source>
        <strain evidence="2">DSM 43819</strain>
    </source>
</reference>
<gene>
    <name evidence="1" type="ORF">GA0070613_1087</name>
</gene>
<dbReference type="EMBL" id="LT607754">
    <property type="protein sequence ID" value="SCG43364.1"/>
    <property type="molecule type" value="Genomic_DNA"/>
</dbReference>
<organism evidence="1 2">
    <name type="scientific">Micromonospora inositola</name>
    <dbReference type="NCBI Taxonomy" id="47865"/>
    <lineage>
        <taxon>Bacteria</taxon>
        <taxon>Bacillati</taxon>
        <taxon>Actinomycetota</taxon>
        <taxon>Actinomycetes</taxon>
        <taxon>Micromonosporales</taxon>
        <taxon>Micromonosporaceae</taxon>
        <taxon>Micromonospora</taxon>
    </lineage>
</organism>
<dbReference type="SUPFAM" id="SSF46689">
    <property type="entry name" value="Homeodomain-like"/>
    <property type="match status" value="1"/>
</dbReference>
<keyword evidence="1" id="KW-0371">Homeobox</keyword>
<dbReference type="AlphaFoldDB" id="A0A1C5HBH9"/>
<accession>A0A1C5HBH9</accession>
<evidence type="ECO:0000313" key="1">
    <source>
        <dbReference type="EMBL" id="SCG43364.1"/>
    </source>
</evidence>
<dbReference type="Pfam" id="PF13384">
    <property type="entry name" value="HTH_23"/>
    <property type="match status" value="1"/>
</dbReference>
<sequence>MLVVIDPLAAEARRLRVVEQLSVRDIQARLGIGRNRVHELLRGVPPPEWTRRPNAKDGLHAEAVAFRAEGWSVNDIAARLGVSKSTTYQWVKHLPLDLDSERVRKRRVDAAALRRIKNDERREQRLLRESEARQRAAAWAGSADLREILLIGAALYWCEGTKSKPENQRYDLIFTNSDIRLVELFIRFIEANGRSRTDLRYRVSIHENADAEAAGRWWADKLGIGVECLQRPTLKRHKPQTTRLNTGDNYRGCLVVRVPKARELYLWIEGVMDGLSKPAGAPE</sequence>